<dbReference type="GO" id="GO:0000271">
    <property type="term" value="P:polysaccharide biosynthetic process"/>
    <property type="evidence" value="ECO:0007669"/>
    <property type="project" value="InterPro"/>
</dbReference>
<keyword evidence="3 5" id="KW-1133">Transmembrane helix</keyword>
<dbReference type="EMBL" id="LT629787">
    <property type="protein sequence ID" value="SDU35189.1"/>
    <property type="molecule type" value="Genomic_DNA"/>
</dbReference>
<dbReference type="GO" id="GO:0016020">
    <property type="term" value="C:membrane"/>
    <property type="evidence" value="ECO:0007669"/>
    <property type="project" value="UniProtKB-SubCell"/>
</dbReference>
<evidence type="ECO:0000256" key="2">
    <source>
        <dbReference type="ARBA" id="ARBA00022692"/>
    </source>
</evidence>
<feature type="transmembrane region" description="Helical" evidence="5">
    <location>
        <begin position="5"/>
        <end position="25"/>
    </location>
</feature>
<keyword evidence="8" id="KW-1185">Reference proteome</keyword>
<reference evidence="8" key="1">
    <citation type="submission" date="2016-10" db="EMBL/GenBank/DDBJ databases">
        <authorList>
            <person name="Varghese N."/>
            <person name="Submissions S."/>
        </authorList>
    </citation>
    <scope>NUCLEOTIDE SEQUENCE [LARGE SCALE GENOMIC DNA]</scope>
    <source>
        <strain evidence="8">CECT 8338</strain>
    </source>
</reference>
<evidence type="ECO:0000259" key="6">
    <source>
        <dbReference type="Pfam" id="PF04138"/>
    </source>
</evidence>
<evidence type="ECO:0000256" key="3">
    <source>
        <dbReference type="ARBA" id="ARBA00022989"/>
    </source>
</evidence>
<dbReference type="RefSeq" id="WP_092389042.1">
    <property type="nucleotide sequence ID" value="NZ_LT629787.1"/>
</dbReference>
<sequence>MRRQLLFFFIIGGIQFVLDVLLFHLLVSSGIIAIGATVISRALAALLGFYLNGRYTFRYWSSGQPIRWPVIRPVLQRFAGLWCLQTLVSAGLIALAVIWVADAETWVQTLIKSIIELLIAVASFFLQRTLVYSRQ</sequence>
<evidence type="ECO:0000256" key="1">
    <source>
        <dbReference type="ARBA" id="ARBA00004141"/>
    </source>
</evidence>
<accession>A0A1H2HTS0</accession>
<evidence type="ECO:0000256" key="5">
    <source>
        <dbReference type="SAM" id="Phobius"/>
    </source>
</evidence>
<evidence type="ECO:0000313" key="8">
    <source>
        <dbReference type="Proteomes" id="UP000243924"/>
    </source>
</evidence>
<feature type="transmembrane region" description="Helical" evidence="5">
    <location>
        <begin position="31"/>
        <end position="53"/>
    </location>
</feature>
<dbReference type="AlphaFoldDB" id="A0A1H2HTS0"/>
<name>A0A1H2HTS0_9GAMM</name>
<proteinExistence type="predicted"/>
<comment type="subcellular location">
    <subcellularLocation>
        <location evidence="1">Membrane</location>
        <topology evidence="1">Multi-pass membrane protein</topology>
    </subcellularLocation>
</comment>
<evidence type="ECO:0000313" key="7">
    <source>
        <dbReference type="EMBL" id="SDU35189.1"/>
    </source>
</evidence>
<dbReference type="Pfam" id="PF04138">
    <property type="entry name" value="GtrA_DPMS_TM"/>
    <property type="match status" value="1"/>
</dbReference>
<feature type="domain" description="GtrA/DPMS transmembrane" evidence="6">
    <location>
        <begin position="8"/>
        <end position="131"/>
    </location>
</feature>
<dbReference type="OrthoDB" id="6868638at2"/>
<keyword evidence="2 5" id="KW-0812">Transmembrane</keyword>
<evidence type="ECO:0000256" key="4">
    <source>
        <dbReference type="ARBA" id="ARBA00023136"/>
    </source>
</evidence>
<dbReference type="STRING" id="1434072.SAMN05216210_3300"/>
<protein>
    <submittedName>
        <fullName evidence="7">GtrA-like protein</fullName>
    </submittedName>
</protein>
<dbReference type="InterPro" id="IPR007267">
    <property type="entry name" value="GtrA_DPMS_TM"/>
</dbReference>
<dbReference type="Proteomes" id="UP000243924">
    <property type="component" value="Chromosome I"/>
</dbReference>
<feature type="transmembrane region" description="Helical" evidence="5">
    <location>
        <begin position="106"/>
        <end position="126"/>
    </location>
</feature>
<organism evidence="7 8">
    <name type="scientific">Halopseudomonas salegens</name>
    <dbReference type="NCBI Taxonomy" id="1434072"/>
    <lineage>
        <taxon>Bacteria</taxon>
        <taxon>Pseudomonadati</taxon>
        <taxon>Pseudomonadota</taxon>
        <taxon>Gammaproteobacteria</taxon>
        <taxon>Pseudomonadales</taxon>
        <taxon>Pseudomonadaceae</taxon>
        <taxon>Halopseudomonas</taxon>
    </lineage>
</organism>
<keyword evidence="4 5" id="KW-0472">Membrane</keyword>
<gene>
    <name evidence="7" type="ORF">SAMN05216210_3300</name>
</gene>
<feature type="transmembrane region" description="Helical" evidence="5">
    <location>
        <begin position="74"/>
        <end position="100"/>
    </location>
</feature>